<gene>
    <name evidence="1" type="ORF">PanWU01x14_167150</name>
</gene>
<dbReference type="EMBL" id="JXTB01000150">
    <property type="protein sequence ID" value="PON58323.1"/>
    <property type="molecule type" value="Genomic_DNA"/>
</dbReference>
<keyword evidence="2" id="KW-1185">Reference proteome</keyword>
<accession>A0A2P5CB94</accession>
<protein>
    <submittedName>
        <fullName evidence="1">Uncharacterized protein</fullName>
    </submittedName>
</protein>
<name>A0A2P5CB94_PARAD</name>
<reference evidence="2" key="1">
    <citation type="submission" date="2016-06" db="EMBL/GenBank/DDBJ databases">
        <title>Parallel loss of symbiosis genes in relatives of nitrogen-fixing non-legume Parasponia.</title>
        <authorList>
            <person name="Van Velzen R."/>
            <person name="Holmer R."/>
            <person name="Bu F."/>
            <person name="Rutten L."/>
            <person name="Van Zeijl A."/>
            <person name="Liu W."/>
            <person name="Santuari L."/>
            <person name="Cao Q."/>
            <person name="Sharma T."/>
            <person name="Shen D."/>
            <person name="Roswanjaya Y."/>
            <person name="Wardhani T."/>
            <person name="Kalhor M.S."/>
            <person name="Jansen J."/>
            <person name="Van den Hoogen J."/>
            <person name="Gungor B."/>
            <person name="Hartog M."/>
            <person name="Hontelez J."/>
            <person name="Verver J."/>
            <person name="Yang W.-C."/>
            <person name="Schijlen E."/>
            <person name="Repin R."/>
            <person name="Schilthuizen M."/>
            <person name="Schranz E."/>
            <person name="Heidstra R."/>
            <person name="Miyata K."/>
            <person name="Fedorova E."/>
            <person name="Kohlen W."/>
            <person name="Bisseling T."/>
            <person name="Smit S."/>
            <person name="Geurts R."/>
        </authorList>
    </citation>
    <scope>NUCLEOTIDE SEQUENCE [LARGE SCALE GENOMIC DNA]</scope>
    <source>
        <strain evidence="2">cv. WU1-14</strain>
    </source>
</reference>
<proteinExistence type="predicted"/>
<comment type="caution">
    <text evidence="1">The sequence shown here is derived from an EMBL/GenBank/DDBJ whole genome shotgun (WGS) entry which is preliminary data.</text>
</comment>
<organism evidence="1 2">
    <name type="scientific">Parasponia andersonii</name>
    <name type="common">Sponia andersonii</name>
    <dbReference type="NCBI Taxonomy" id="3476"/>
    <lineage>
        <taxon>Eukaryota</taxon>
        <taxon>Viridiplantae</taxon>
        <taxon>Streptophyta</taxon>
        <taxon>Embryophyta</taxon>
        <taxon>Tracheophyta</taxon>
        <taxon>Spermatophyta</taxon>
        <taxon>Magnoliopsida</taxon>
        <taxon>eudicotyledons</taxon>
        <taxon>Gunneridae</taxon>
        <taxon>Pentapetalae</taxon>
        <taxon>rosids</taxon>
        <taxon>fabids</taxon>
        <taxon>Rosales</taxon>
        <taxon>Cannabaceae</taxon>
        <taxon>Parasponia</taxon>
    </lineage>
</organism>
<sequence>RNKHLIKKIFIDKNSHMYASKVLQKIKGRSPHCSEIKKKILCRSARSTVSSLGSLHFPPTLDKLDDIFTKDGKVEIRMLIEDIIYYGRRGDITSFFFELLAFSSLELFYSLVSYFCCCLL</sequence>
<dbReference type="Proteomes" id="UP000237105">
    <property type="component" value="Unassembled WGS sequence"/>
</dbReference>
<feature type="non-terminal residue" evidence="1">
    <location>
        <position position="1"/>
    </location>
</feature>
<dbReference type="AlphaFoldDB" id="A0A2P5CB94"/>
<evidence type="ECO:0000313" key="2">
    <source>
        <dbReference type="Proteomes" id="UP000237105"/>
    </source>
</evidence>
<evidence type="ECO:0000313" key="1">
    <source>
        <dbReference type="EMBL" id="PON58323.1"/>
    </source>
</evidence>